<proteinExistence type="predicted"/>
<keyword evidence="5" id="KW-1185">Reference proteome</keyword>
<keyword evidence="1" id="KW-0863">Zinc-finger</keyword>
<dbReference type="PANTHER" id="PTHR38133">
    <property type="entry name" value="SLR1429 PROTEIN"/>
    <property type="match status" value="1"/>
</dbReference>
<dbReference type="EMBL" id="JBHSPT010000088">
    <property type="protein sequence ID" value="MFC6059613.1"/>
    <property type="molecule type" value="Genomic_DNA"/>
</dbReference>
<evidence type="ECO:0000313" key="5">
    <source>
        <dbReference type="Proteomes" id="UP001596242"/>
    </source>
</evidence>
<dbReference type="PROSITE" id="PS50966">
    <property type="entry name" value="ZF_SWIM"/>
    <property type="match status" value="1"/>
</dbReference>
<feature type="region of interest" description="Disordered" evidence="2">
    <location>
        <begin position="160"/>
        <end position="247"/>
    </location>
</feature>
<feature type="region of interest" description="Disordered" evidence="2">
    <location>
        <begin position="278"/>
        <end position="300"/>
    </location>
</feature>
<feature type="compositionally biased region" description="Low complexity" evidence="2">
    <location>
        <begin position="414"/>
        <end position="428"/>
    </location>
</feature>
<reference evidence="5" key="1">
    <citation type="journal article" date="2019" name="Int. J. Syst. Evol. Microbiol.">
        <title>The Global Catalogue of Microorganisms (GCM) 10K type strain sequencing project: providing services to taxonomists for standard genome sequencing and annotation.</title>
        <authorList>
            <consortium name="The Broad Institute Genomics Platform"/>
            <consortium name="The Broad Institute Genome Sequencing Center for Infectious Disease"/>
            <person name="Wu L."/>
            <person name="Ma J."/>
        </authorList>
    </citation>
    <scope>NUCLEOTIDE SEQUENCE [LARGE SCALE GENOMIC DNA]</scope>
    <source>
        <strain evidence="5">JCM 12763</strain>
    </source>
</reference>
<protein>
    <recommendedName>
        <fullName evidence="3">SWIM-type domain-containing protein</fullName>
    </recommendedName>
</protein>
<feature type="region of interest" description="Disordered" evidence="2">
    <location>
        <begin position="414"/>
        <end position="434"/>
    </location>
</feature>
<feature type="domain" description="SWIM-type" evidence="3">
    <location>
        <begin position="113"/>
        <end position="150"/>
    </location>
</feature>
<gene>
    <name evidence="4" type="ORF">ACFP50_30660</name>
</gene>
<accession>A0ABW1M836</accession>
<dbReference type="Proteomes" id="UP001596242">
    <property type="component" value="Unassembled WGS sequence"/>
</dbReference>
<evidence type="ECO:0000313" key="4">
    <source>
        <dbReference type="EMBL" id="MFC6059613.1"/>
    </source>
</evidence>
<dbReference type="PANTHER" id="PTHR38133:SF1">
    <property type="entry name" value="SLR1429 PROTEIN"/>
    <property type="match status" value="1"/>
</dbReference>
<sequence>MSEPHTTVGWAHALTASLAAALTRAAGDTALLDAARRLLLDGEAGTLNVNRGFATTKFPLPGGRVARPRLLVTELTDADWDRVETALRARPDAVAVAGTAAVSDRLTDPAHTGGIPLVPGPEDISHTCTCAPEAADAACPHSVALGMLLADRLRTTPAPLFTLRGRPHQHVKKRLRSNGVDPGQAGTPMSGSPPAATAPVPAQAQAQARARATESTPPSPPAPPVPGPVDLDLTGAHPVPAGSLAAPPAPLPAAEALDALTADAAHRAEALLDGALLAGQEPPAGSGSGPGSDPGSDIARFLALPHGAPFRQAAMDRLGLDLVGMGHYRLAHTHGGPAGAAAYLEPFTVGHDILVDAQARIQPLRPAATAPIACEHNRLTDDAAGIQLRYGPDGRWHPYRAPYGIWQPVPGPSADPARAYRAARTAGRTNRRTS</sequence>
<feature type="compositionally biased region" description="Low complexity" evidence="2">
    <location>
        <begin position="193"/>
        <end position="210"/>
    </location>
</feature>
<comment type="caution">
    <text evidence="4">The sequence shown here is derived from an EMBL/GenBank/DDBJ whole genome shotgun (WGS) entry which is preliminary data.</text>
</comment>
<keyword evidence="1" id="KW-0479">Metal-binding</keyword>
<evidence type="ECO:0000259" key="3">
    <source>
        <dbReference type="PROSITE" id="PS50966"/>
    </source>
</evidence>
<organism evidence="4 5">
    <name type="scientific">Streptomyces pratens</name>
    <dbReference type="NCBI Taxonomy" id="887456"/>
    <lineage>
        <taxon>Bacteria</taxon>
        <taxon>Bacillati</taxon>
        <taxon>Actinomycetota</taxon>
        <taxon>Actinomycetes</taxon>
        <taxon>Kitasatosporales</taxon>
        <taxon>Streptomycetaceae</taxon>
        <taxon>Streptomyces</taxon>
    </lineage>
</organism>
<feature type="compositionally biased region" description="Pro residues" evidence="2">
    <location>
        <begin position="217"/>
        <end position="227"/>
    </location>
</feature>
<dbReference type="RefSeq" id="WP_386404187.1">
    <property type="nucleotide sequence ID" value="NZ_JBHSPT010000088.1"/>
</dbReference>
<feature type="compositionally biased region" description="Basic residues" evidence="2">
    <location>
        <begin position="165"/>
        <end position="176"/>
    </location>
</feature>
<name>A0ABW1M836_9ACTN</name>
<keyword evidence="1" id="KW-0862">Zinc</keyword>
<feature type="compositionally biased region" description="Low complexity" evidence="2">
    <location>
        <begin position="238"/>
        <end position="247"/>
    </location>
</feature>
<evidence type="ECO:0000256" key="2">
    <source>
        <dbReference type="SAM" id="MobiDB-lite"/>
    </source>
</evidence>
<dbReference type="InterPro" id="IPR007527">
    <property type="entry name" value="Znf_SWIM"/>
</dbReference>
<evidence type="ECO:0000256" key="1">
    <source>
        <dbReference type="PROSITE-ProRule" id="PRU00325"/>
    </source>
</evidence>